<dbReference type="PANTHER" id="PTHR10543">
    <property type="entry name" value="BETA-CAROTENE DIOXYGENASE"/>
    <property type="match status" value="1"/>
</dbReference>
<gene>
    <name evidence="7" type="ORF">F1654_05285</name>
</gene>
<keyword evidence="4 5" id="KW-0408">Iron</keyword>
<evidence type="ECO:0000256" key="6">
    <source>
        <dbReference type="RuleBase" id="RU364048"/>
    </source>
</evidence>
<evidence type="ECO:0000256" key="2">
    <source>
        <dbReference type="ARBA" id="ARBA00022723"/>
    </source>
</evidence>
<dbReference type="Pfam" id="PF03055">
    <property type="entry name" value="RPE65"/>
    <property type="match status" value="1"/>
</dbReference>
<accession>A0A5M6ZP95</accession>
<evidence type="ECO:0000313" key="8">
    <source>
        <dbReference type="Proteomes" id="UP000325122"/>
    </source>
</evidence>
<keyword evidence="8" id="KW-1185">Reference proteome</keyword>
<dbReference type="AlphaFoldDB" id="A0A5M6ZP95"/>
<dbReference type="PANTHER" id="PTHR10543:SF89">
    <property type="entry name" value="CAROTENOID 9,10(9',10')-CLEAVAGE DIOXYGENASE 1"/>
    <property type="match status" value="1"/>
</dbReference>
<dbReference type="GO" id="GO:0046872">
    <property type="term" value="F:metal ion binding"/>
    <property type="evidence" value="ECO:0007669"/>
    <property type="project" value="UniProtKB-KW"/>
</dbReference>
<dbReference type="EC" id="1.13.11.-" evidence="6"/>
<evidence type="ECO:0000256" key="1">
    <source>
        <dbReference type="ARBA" id="ARBA00006787"/>
    </source>
</evidence>
<keyword evidence="3 6" id="KW-0560">Oxidoreductase</keyword>
<dbReference type="InterPro" id="IPR004294">
    <property type="entry name" value="Carotenoid_Oase"/>
</dbReference>
<keyword evidence="6 7" id="KW-0223">Dioxygenase</keyword>
<feature type="binding site" evidence="5">
    <location>
        <position position="176"/>
    </location>
    <ligand>
        <name>Fe cation</name>
        <dbReference type="ChEBI" id="CHEBI:24875"/>
        <note>catalytic</note>
    </ligand>
</feature>
<keyword evidence="2 5" id="KW-0479">Metal-binding</keyword>
<name>A0A5M6ZP95_9PROT</name>
<dbReference type="EMBL" id="VWOJ01000001">
    <property type="protein sequence ID" value="KAA5805537.1"/>
    <property type="molecule type" value="Genomic_DNA"/>
</dbReference>
<evidence type="ECO:0000256" key="3">
    <source>
        <dbReference type="ARBA" id="ARBA00023002"/>
    </source>
</evidence>
<organism evidence="7 8">
    <name type="scientific">Alkalicaulis satelles</name>
    <dbReference type="NCBI Taxonomy" id="2609175"/>
    <lineage>
        <taxon>Bacteria</taxon>
        <taxon>Pseudomonadati</taxon>
        <taxon>Pseudomonadota</taxon>
        <taxon>Alphaproteobacteria</taxon>
        <taxon>Maricaulales</taxon>
        <taxon>Maricaulaceae</taxon>
        <taxon>Alkalicaulis</taxon>
    </lineage>
</organism>
<reference evidence="7 8" key="1">
    <citation type="submission" date="2019-09" db="EMBL/GenBank/DDBJ databases">
        <authorList>
            <person name="Kevbrin V."/>
            <person name="Grouzdev D.S."/>
        </authorList>
    </citation>
    <scope>NUCLEOTIDE SEQUENCE [LARGE SCALE GENOMIC DNA]</scope>
    <source>
        <strain evidence="7 8">G-192</strain>
    </source>
</reference>
<evidence type="ECO:0000313" key="7">
    <source>
        <dbReference type="EMBL" id="KAA5805537.1"/>
    </source>
</evidence>
<dbReference type="GO" id="GO:0016121">
    <property type="term" value="P:carotene catabolic process"/>
    <property type="evidence" value="ECO:0007669"/>
    <property type="project" value="TreeGrafter"/>
</dbReference>
<comment type="cofactor">
    <cofactor evidence="5 6">
        <name>Fe(2+)</name>
        <dbReference type="ChEBI" id="CHEBI:29033"/>
    </cofactor>
    <text evidence="5 6">Binds 1 Fe(2+) ion per subunit.</text>
</comment>
<comment type="similarity">
    <text evidence="1 6">Belongs to the carotenoid oxygenase family.</text>
</comment>
<evidence type="ECO:0000256" key="5">
    <source>
        <dbReference type="PIRSR" id="PIRSR604294-1"/>
    </source>
</evidence>
<feature type="binding site" evidence="5">
    <location>
        <position position="224"/>
    </location>
    <ligand>
        <name>Fe cation</name>
        <dbReference type="ChEBI" id="CHEBI:24875"/>
        <note>catalytic</note>
    </ligand>
</feature>
<proteinExistence type="inferred from homology"/>
<dbReference type="GO" id="GO:0010436">
    <property type="term" value="F:carotenoid dioxygenase activity"/>
    <property type="evidence" value="ECO:0007669"/>
    <property type="project" value="TreeGrafter"/>
</dbReference>
<protein>
    <recommendedName>
        <fullName evidence="6">Dioxygenase</fullName>
        <ecNumber evidence="6">1.13.11.-</ecNumber>
    </recommendedName>
</protein>
<dbReference type="Proteomes" id="UP000325122">
    <property type="component" value="Unassembled WGS sequence"/>
</dbReference>
<feature type="binding site" evidence="5">
    <location>
        <position position="287"/>
    </location>
    <ligand>
        <name>Fe cation</name>
        <dbReference type="ChEBI" id="CHEBI:24875"/>
        <note>catalytic</note>
    </ligand>
</feature>
<comment type="caution">
    <text evidence="7">The sequence shown here is derived from an EMBL/GenBank/DDBJ whole genome shotgun (WGS) entry which is preliminary data.</text>
</comment>
<evidence type="ECO:0000256" key="4">
    <source>
        <dbReference type="ARBA" id="ARBA00023004"/>
    </source>
</evidence>
<feature type="binding site" evidence="5">
    <location>
        <position position="468"/>
    </location>
    <ligand>
        <name>Fe cation</name>
        <dbReference type="ChEBI" id="CHEBI:24875"/>
        <note>catalytic</note>
    </ligand>
</feature>
<sequence length="480" mass="53653">MIVTDFEREELSTPVNKLNPYLKGIYAPVRKEVTALELEVEGEIPRDLHGAYVRNGPNPLNAPEGMHHWFDGDGMLHGIYFENGKAEYRNRYVRSADHEAEKAGMLDAGGILMPADKSRHPTTYKDTANTDVVLHNGSLMALWYISGQPVRVDARTLETVRTETFSGKLPKNVSAHSKVDPGTGEFVFFDYDLYNPVMSAGVVSKDNELSWFREIELPGPRLPHDMAITENYMVLMDLPVVFTESGIRNGMWQIHQPKGQATRFGVLRKDGTGDVRWFEADPCYIYHGVNAWEEGDEIVFYACKMIPNGLTPDPAYGPYAPMVGVLALQAVLYEWRFNLKTGQTKERPVDDRVTEFPVINLDKTGRDSRYSYHVSIPNTQTQVFDGLVKYDLKTGRGEAHEFGPGRFGSEPAYAARTGAKHEDDGYVISFVFNAETGASEALILDAQDFSSKPLARVKLPQRVPAGFHGTWAPGDQIRAA</sequence>